<name>A0A7E4UY91_PANRE</name>
<evidence type="ECO:0000313" key="3">
    <source>
        <dbReference type="WBParaSite" id="Pan_g14274.t1"/>
    </source>
</evidence>
<organism evidence="2 3">
    <name type="scientific">Panagrellus redivivus</name>
    <name type="common">Microworm</name>
    <dbReference type="NCBI Taxonomy" id="6233"/>
    <lineage>
        <taxon>Eukaryota</taxon>
        <taxon>Metazoa</taxon>
        <taxon>Ecdysozoa</taxon>
        <taxon>Nematoda</taxon>
        <taxon>Chromadorea</taxon>
        <taxon>Rhabditida</taxon>
        <taxon>Tylenchina</taxon>
        <taxon>Panagrolaimomorpha</taxon>
        <taxon>Panagrolaimoidea</taxon>
        <taxon>Panagrolaimidae</taxon>
        <taxon>Panagrellus</taxon>
    </lineage>
</organism>
<evidence type="ECO:0000256" key="1">
    <source>
        <dbReference type="SAM" id="SignalP"/>
    </source>
</evidence>
<accession>A0A7E4UY91</accession>
<dbReference type="WBParaSite" id="Pan_g14274.t1">
    <property type="protein sequence ID" value="Pan_g14274.t1"/>
    <property type="gene ID" value="Pan_g14274"/>
</dbReference>
<dbReference type="Proteomes" id="UP000492821">
    <property type="component" value="Unassembled WGS sequence"/>
</dbReference>
<protein>
    <submittedName>
        <fullName evidence="3">SXP/RAL-2 family protein Ani s 5-like cation-binding domain-containing protein</fullName>
    </submittedName>
</protein>
<proteinExistence type="predicted"/>
<reference evidence="3" key="2">
    <citation type="submission" date="2020-10" db="UniProtKB">
        <authorList>
            <consortium name="WormBaseParasite"/>
        </authorList>
    </citation>
    <scope>IDENTIFICATION</scope>
</reference>
<evidence type="ECO:0000313" key="2">
    <source>
        <dbReference type="Proteomes" id="UP000492821"/>
    </source>
</evidence>
<sequence>MFKLLLVFCVVSAAVAAPVNNGGSCIPDDAKKVLGKLTKDQQIEVRGIYQKALAPNSRMTKVDAMEKFHEFTAKLSPEMQLKIGKLVPTEIPEVPKNLSPAATELATKIREIKGNIFNTMAEDKKQISDLMNNADPAVVAELKTVKTGKCAYLMA</sequence>
<feature type="signal peptide" evidence="1">
    <location>
        <begin position="1"/>
        <end position="16"/>
    </location>
</feature>
<feature type="chain" id="PRO_5028831665" evidence="1">
    <location>
        <begin position="17"/>
        <end position="155"/>
    </location>
</feature>
<keyword evidence="2" id="KW-1185">Reference proteome</keyword>
<dbReference type="AlphaFoldDB" id="A0A7E4UY91"/>
<keyword evidence="1" id="KW-0732">Signal</keyword>
<reference evidence="2" key="1">
    <citation type="journal article" date="2013" name="Genetics">
        <title>The draft genome and transcriptome of Panagrellus redivivus are shaped by the harsh demands of a free-living lifestyle.</title>
        <authorList>
            <person name="Srinivasan J."/>
            <person name="Dillman A.R."/>
            <person name="Macchietto M.G."/>
            <person name="Heikkinen L."/>
            <person name="Lakso M."/>
            <person name="Fracchia K.M."/>
            <person name="Antoshechkin I."/>
            <person name="Mortazavi A."/>
            <person name="Wong G."/>
            <person name="Sternberg P.W."/>
        </authorList>
    </citation>
    <scope>NUCLEOTIDE SEQUENCE [LARGE SCALE GENOMIC DNA]</scope>
    <source>
        <strain evidence="2">MT8872</strain>
    </source>
</reference>